<keyword evidence="3" id="KW-1185">Reference proteome</keyword>
<gene>
    <name evidence="2" type="ORF">KIN20_008213</name>
</gene>
<protein>
    <submittedName>
        <fullName evidence="2">Uncharacterized protein</fullName>
    </submittedName>
</protein>
<feature type="region of interest" description="Disordered" evidence="1">
    <location>
        <begin position="45"/>
        <end position="77"/>
    </location>
</feature>
<dbReference type="AlphaFoldDB" id="A0AAD5MMI4"/>
<organism evidence="2 3">
    <name type="scientific">Parelaphostrongylus tenuis</name>
    <name type="common">Meningeal worm</name>
    <dbReference type="NCBI Taxonomy" id="148309"/>
    <lineage>
        <taxon>Eukaryota</taxon>
        <taxon>Metazoa</taxon>
        <taxon>Ecdysozoa</taxon>
        <taxon>Nematoda</taxon>
        <taxon>Chromadorea</taxon>
        <taxon>Rhabditida</taxon>
        <taxon>Rhabditina</taxon>
        <taxon>Rhabditomorpha</taxon>
        <taxon>Strongyloidea</taxon>
        <taxon>Metastrongylidae</taxon>
        <taxon>Parelaphostrongylus</taxon>
    </lineage>
</organism>
<dbReference type="EMBL" id="JAHQIW010001287">
    <property type="protein sequence ID" value="KAJ1352026.1"/>
    <property type="molecule type" value="Genomic_DNA"/>
</dbReference>
<name>A0AAD5MMI4_PARTN</name>
<dbReference type="Proteomes" id="UP001196413">
    <property type="component" value="Unassembled WGS sequence"/>
</dbReference>
<feature type="compositionally biased region" description="Basic and acidic residues" evidence="1">
    <location>
        <begin position="45"/>
        <end position="55"/>
    </location>
</feature>
<sequence>MTTGIQMNEYLCRENVATKNNKRTANAQKNFQRTRIVSADSVKIEGENADGDRTTPDSIVGDRTSGHSKKGDKINGDSTYGLMTLGDRKYGEKTIFWDRTGPIHWDLLPARSTPSATVSTWTAAVGPVTSTSPQSRPARIQREAACCQTDKEEVDQVELGIPGSSAVQS</sequence>
<reference evidence="2" key="1">
    <citation type="submission" date="2021-06" db="EMBL/GenBank/DDBJ databases">
        <title>Parelaphostrongylus tenuis whole genome reference sequence.</title>
        <authorList>
            <person name="Garwood T.J."/>
            <person name="Larsen P.A."/>
            <person name="Fountain-Jones N.M."/>
            <person name="Garbe J.R."/>
            <person name="Macchietto M.G."/>
            <person name="Kania S.A."/>
            <person name="Gerhold R.W."/>
            <person name="Richards J.E."/>
            <person name="Wolf T.M."/>
        </authorList>
    </citation>
    <scope>NUCLEOTIDE SEQUENCE</scope>
    <source>
        <strain evidence="2">MNPRO001-30</strain>
        <tissue evidence="2">Meninges</tissue>
    </source>
</reference>
<comment type="caution">
    <text evidence="2">The sequence shown here is derived from an EMBL/GenBank/DDBJ whole genome shotgun (WGS) entry which is preliminary data.</text>
</comment>
<evidence type="ECO:0000313" key="3">
    <source>
        <dbReference type="Proteomes" id="UP001196413"/>
    </source>
</evidence>
<proteinExistence type="predicted"/>
<evidence type="ECO:0000256" key="1">
    <source>
        <dbReference type="SAM" id="MobiDB-lite"/>
    </source>
</evidence>
<accession>A0AAD5MMI4</accession>
<evidence type="ECO:0000313" key="2">
    <source>
        <dbReference type="EMBL" id="KAJ1352026.1"/>
    </source>
</evidence>